<protein>
    <recommendedName>
        <fullName evidence="5">Lyzozyme M1 (1,4-beta-N-acetylmuramidase), GH25 family</fullName>
    </recommendedName>
</protein>
<sequence>MVLWVVDAHTTYQQGMNIESLAREGYSALVVKATQGRSGYWAPTTFDSWIRRARTAGMVTGAYHWLNNDDPVAQVDYFLSRLSTVGGPAGMLAAVDCEDTSNPATQDTVRTFISRWNTRTSGHPLFFYSGAWWYQPHLDGFNVASLGVRGWNSHYVSGSGYGSVLYQKVPASWWNPGYGGFARSKMLQFTDQGTAGGITAHLDIDAFDGTLAELRALTGAASAAPTPPPTEPEPDDLPESTPQAVGIDGRMGMSQRANQESPAAE</sequence>
<proteinExistence type="inferred from homology"/>
<dbReference type="Proteomes" id="UP000656042">
    <property type="component" value="Unassembled WGS sequence"/>
</dbReference>
<dbReference type="Gene3D" id="3.20.20.80">
    <property type="entry name" value="Glycosidases"/>
    <property type="match status" value="1"/>
</dbReference>
<dbReference type="InterPro" id="IPR002053">
    <property type="entry name" value="Glyco_hydro_25"/>
</dbReference>
<reference evidence="3" key="1">
    <citation type="journal article" date="2014" name="Int. J. Syst. Evol. Microbiol.">
        <title>Complete genome sequence of Corynebacterium casei LMG S-19264T (=DSM 44701T), isolated from a smear-ripened cheese.</title>
        <authorList>
            <consortium name="US DOE Joint Genome Institute (JGI-PGF)"/>
            <person name="Walter F."/>
            <person name="Albersmeier A."/>
            <person name="Kalinowski J."/>
            <person name="Ruckert C."/>
        </authorList>
    </citation>
    <scope>NUCLEOTIDE SEQUENCE</scope>
    <source>
        <strain evidence="3">CGMCC 4.7299</strain>
    </source>
</reference>
<dbReference type="EMBL" id="BMMX01000001">
    <property type="protein sequence ID" value="GGK77040.1"/>
    <property type="molecule type" value="Genomic_DNA"/>
</dbReference>
<dbReference type="Pfam" id="PF01183">
    <property type="entry name" value="Glyco_hydro_25"/>
    <property type="match status" value="1"/>
</dbReference>
<evidence type="ECO:0000256" key="1">
    <source>
        <dbReference type="ARBA" id="ARBA00010646"/>
    </source>
</evidence>
<organism evidence="3 4">
    <name type="scientific">Mangrovihabitans endophyticus</name>
    <dbReference type="NCBI Taxonomy" id="1751298"/>
    <lineage>
        <taxon>Bacteria</taxon>
        <taxon>Bacillati</taxon>
        <taxon>Actinomycetota</taxon>
        <taxon>Actinomycetes</taxon>
        <taxon>Micromonosporales</taxon>
        <taxon>Micromonosporaceae</taxon>
        <taxon>Mangrovihabitans</taxon>
    </lineage>
</organism>
<accession>A0A8J3BXL8</accession>
<comment type="similarity">
    <text evidence="1">Belongs to the glycosyl hydrolase 25 family.</text>
</comment>
<dbReference type="GO" id="GO:0003796">
    <property type="term" value="F:lysozyme activity"/>
    <property type="evidence" value="ECO:0007669"/>
    <property type="project" value="InterPro"/>
</dbReference>
<dbReference type="SUPFAM" id="SSF51445">
    <property type="entry name" value="(Trans)glycosidases"/>
    <property type="match status" value="1"/>
</dbReference>
<dbReference type="RefSeq" id="WP_189077669.1">
    <property type="nucleotide sequence ID" value="NZ_BMMX01000001.1"/>
</dbReference>
<comment type="caution">
    <text evidence="3">The sequence shown here is derived from an EMBL/GenBank/DDBJ whole genome shotgun (WGS) entry which is preliminary data.</text>
</comment>
<dbReference type="AlphaFoldDB" id="A0A8J3BXL8"/>
<gene>
    <name evidence="3" type="ORF">GCM10012284_08760</name>
</gene>
<keyword evidence="4" id="KW-1185">Reference proteome</keyword>
<name>A0A8J3BXL8_9ACTN</name>
<evidence type="ECO:0008006" key="5">
    <source>
        <dbReference type="Google" id="ProtNLM"/>
    </source>
</evidence>
<reference evidence="3" key="2">
    <citation type="submission" date="2020-09" db="EMBL/GenBank/DDBJ databases">
        <authorList>
            <person name="Sun Q."/>
            <person name="Zhou Y."/>
        </authorList>
    </citation>
    <scope>NUCLEOTIDE SEQUENCE</scope>
    <source>
        <strain evidence="3">CGMCC 4.7299</strain>
    </source>
</reference>
<dbReference type="PROSITE" id="PS51904">
    <property type="entry name" value="GLYCOSYL_HYDROL_F25_2"/>
    <property type="match status" value="1"/>
</dbReference>
<evidence type="ECO:0000256" key="2">
    <source>
        <dbReference type="SAM" id="MobiDB-lite"/>
    </source>
</evidence>
<evidence type="ECO:0000313" key="3">
    <source>
        <dbReference type="EMBL" id="GGK77040.1"/>
    </source>
</evidence>
<evidence type="ECO:0000313" key="4">
    <source>
        <dbReference type="Proteomes" id="UP000656042"/>
    </source>
</evidence>
<feature type="compositionally biased region" description="Polar residues" evidence="2">
    <location>
        <begin position="255"/>
        <end position="265"/>
    </location>
</feature>
<dbReference type="GO" id="GO:0016998">
    <property type="term" value="P:cell wall macromolecule catabolic process"/>
    <property type="evidence" value="ECO:0007669"/>
    <property type="project" value="InterPro"/>
</dbReference>
<feature type="region of interest" description="Disordered" evidence="2">
    <location>
        <begin position="220"/>
        <end position="265"/>
    </location>
</feature>
<dbReference type="GO" id="GO:0009253">
    <property type="term" value="P:peptidoglycan catabolic process"/>
    <property type="evidence" value="ECO:0007669"/>
    <property type="project" value="InterPro"/>
</dbReference>
<dbReference type="InterPro" id="IPR017853">
    <property type="entry name" value="GH"/>
</dbReference>